<dbReference type="AlphaFoldDB" id="A0A0P1BLH3"/>
<accession>A0A0P1BLH3</accession>
<keyword evidence="1" id="KW-0812">Transmembrane</keyword>
<dbReference type="SUPFAM" id="SSF56801">
    <property type="entry name" value="Acetyl-CoA synthetase-like"/>
    <property type="match status" value="1"/>
</dbReference>
<evidence type="ECO:0000259" key="2">
    <source>
        <dbReference type="Pfam" id="PF00501"/>
    </source>
</evidence>
<proteinExistence type="predicted"/>
<dbReference type="STRING" id="401625.A0A0P1BLH3"/>
<feature type="domain" description="AMP-binding enzyme C-terminal" evidence="3">
    <location>
        <begin position="489"/>
        <end position="583"/>
    </location>
</feature>
<organism evidence="4 5">
    <name type="scientific">Ceraceosorus bombacis</name>
    <dbReference type="NCBI Taxonomy" id="401625"/>
    <lineage>
        <taxon>Eukaryota</taxon>
        <taxon>Fungi</taxon>
        <taxon>Dikarya</taxon>
        <taxon>Basidiomycota</taxon>
        <taxon>Ustilaginomycotina</taxon>
        <taxon>Exobasidiomycetes</taxon>
        <taxon>Ceraceosorales</taxon>
        <taxon>Ceraceosoraceae</taxon>
        <taxon>Ceraceosorus</taxon>
    </lineage>
</organism>
<dbReference type="InterPro" id="IPR045851">
    <property type="entry name" value="AMP-bd_C_sf"/>
</dbReference>
<sequence>MTIFNSSAPSVGRYPDDIDVYGFMFEHFPEDRPDPRGRSAALLIDDDTGAGLTFEQVKDKVDLLSVGLQQHLGIQDGSSVGIFSPNSVHYPIALWASHRIGAVVSAANPAFQPDELAYQIDAAKCKALFVGYENRQAGFAAAQRAGIPKHHVVLICDPAIVATLSTKDGGRVEGAWTIEALIAKGREEVKAKGEAALKNARAPKLTPGQARKKLAFLSFSSGTTGLPKGVAIAHSSPIANVLQTGVSNGVSITPELSRGRFRPYKDVSLGVLPFYHIYGLVVVLHFTFYYGIPNVCVPKFKGIQPMLKSCVRYNISTWWLVPPQVVLLCKDPAARQYHEQVAKIVHFIMIGAAPLSDDLSRQLNAILPGVDWGQGYGMTETCTVTLMHPLDTKPVLGSAGRLISDTEAKVVTPEGKECAVNERGELWIRAPQNTLGYFNNAQATKEMFLEGNWVRTGDEVYFDEQQNVFITDRIKELIKVKGFQVAPAELEGWILNHADVRDCGVIGLPDESAGESPCAFIALSADAVQRCQGAAKKGEQCRLKAFEAIKESVIKHVADHKVRYKHLGRVEIVDTIPATASGKILRRELRELGKKLSPLRPQSKL</sequence>
<dbReference type="Pfam" id="PF13193">
    <property type="entry name" value="AMP-binding_C"/>
    <property type="match status" value="1"/>
</dbReference>
<dbReference type="InterPro" id="IPR000873">
    <property type="entry name" value="AMP-dep_synth/lig_dom"/>
</dbReference>
<dbReference type="EMBL" id="CCYA01000265">
    <property type="protein sequence ID" value="CEH17593.1"/>
    <property type="molecule type" value="Genomic_DNA"/>
</dbReference>
<dbReference type="PANTHER" id="PTHR24096:SF422">
    <property type="entry name" value="BCDNA.GH02901"/>
    <property type="match status" value="1"/>
</dbReference>
<feature type="domain" description="AMP-dependent synthetase/ligase" evidence="2">
    <location>
        <begin position="43"/>
        <end position="438"/>
    </location>
</feature>
<dbReference type="PANTHER" id="PTHR24096">
    <property type="entry name" value="LONG-CHAIN-FATTY-ACID--COA LIGASE"/>
    <property type="match status" value="1"/>
</dbReference>
<evidence type="ECO:0000259" key="3">
    <source>
        <dbReference type="Pfam" id="PF13193"/>
    </source>
</evidence>
<name>A0A0P1BLH3_9BASI</name>
<keyword evidence="1" id="KW-0472">Membrane</keyword>
<evidence type="ECO:0000313" key="5">
    <source>
        <dbReference type="Proteomes" id="UP000054845"/>
    </source>
</evidence>
<dbReference type="Gene3D" id="3.40.50.12780">
    <property type="entry name" value="N-terminal domain of ligase-like"/>
    <property type="match status" value="1"/>
</dbReference>
<keyword evidence="1" id="KW-1133">Transmembrane helix</keyword>
<dbReference type="InterPro" id="IPR042099">
    <property type="entry name" value="ANL_N_sf"/>
</dbReference>
<dbReference type="GO" id="GO:0016405">
    <property type="term" value="F:CoA-ligase activity"/>
    <property type="evidence" value="ECO:0007669"/>
    <property type="project" value="TreeGrafter"/>
</dbReference>
<dbReference type="Proteomes" id="UP000054845">
    <property type="component" value="Unassembled WGS sequence"/>
</dbReference>
<evidence type="ECO:0000256" key="1">
    <source>
        <dbReference type="SAM" id="Phobius"/>
    </source>
</evidence>
<protein>
    <submittedName>
        <fullName evidence="4">Acyl-CoA synthetase</fullName>
    </submittedName>
</protein>
<dbReference type="InterPro" id="IPR020845">
    <property type="entry name" value="AMP-binding_CS"/>
</dbReference>
<feature type="transmembrane region" description="Helical" evidence="1">
    <location>
        <begin position="267"/>
        <end position="292"/>
    </location>
</feature>
<evidence type="ECO:0000313" key="4">
    <source>
        <dbReference type="EMBL" id="CEH17593.1"/>
    </source>
</evidence>
<reference evidence="4 5" key="1">
    <citation type="submission" date="2014-09" db="EMBL/GenBank/DDBJ databases">
        <authorList>
            <person name="Magalhaes I.L.F."/>
            <person name="Oliveira U."/>
            <person name="Santos F.R."/>
            <person name="Vidigal T.H.D.A."/>
            <person name="Brescovit A.D."/>
            <person name="Santos A.J."/>
        </authorList>
    </citation>
    <scope>NUCLEOTIDE SEQUENCE [LARGE SCALE GENOMIC DNA]</scope>
</reference>
<dbReference type="Pfam" id="PF00501">
    <property type="entry name" value="AMP-binding"/>
    <property type="match status" value="1"/>
</dbReference>
<dbReference type="OrthoDB" id="6509636at2759"/>
<keyword evidence="5" id="KW-1185">Reference proteome</keyword>
<dbReference type="PROSITE" id="PS00455">
    <property type="entry name" value="AMP_BINDING"/>
    <property type="match status" value="1"/>
</dbReference>
<dbReference type="InterPro" id="IPR025110">
    <property type="entry name" value="AMP-bd_C"/>
</dbReference>
<dbReference type="Gene3D" id="3.30.300.30">
    <property type="match status" value="1"/>
</dbReference>